<evidence type="ECO:0000256" key="4">
    <source>
        <dbReference type="ARBA" id="ARBA00022857"/>
    </source>
</evidence>
<dbReference type="RefSeq" id="WP_119054322.1">
    <property type="nucleotide sequence ID" value="NZ_CP032157.1"/>
</dbReference>
<dbReference type="SUPFAM" id="SSF51905">
    <property type="entry name" value="FAD/NAD(P)-binding domain"/>
    <property type="match status" value="2"/>
</dbReference>
<gene>
    <name evidence="6" type="ORF">D3H65_32655</name>
</gene>
<dbReference type="Pfam" id="PF00743">
    <property type="entry name" value="FMO-like"/>
    <property type="match status" value="1"/>
</dbReference>
<protein>
    <submittedName>
        <fullName evidence="6">FAD-dependent oxidoreductase</fullName>
    </submittedName>
</protein>
<dbReference type="GO" id="GO:0050660">
    <property type="term" value="F:flavin adenine dinucleotide binding"/>
    <property type="evidence" value="ECO:0007669"/>
    <property type="project" value="InterPro"/>
</dbReference>
<dbReference type="AlphaFoldDB" id="A0A3B7MZC6"/>
<dbReference type="GO" id="GO:0050661">
    <property type="term" value="F:NADP binding"/>
    <property type="evidence" value="ECO:0007669"/>
    <property type="project" value="InterPro"/>
</dbReference>
<keyword evidence="7" id="KW-1185">Reference proteome</keyword>
<dbReference type="InterPro" id="IPR036188">
    <property type="entry name" value="FAD/NAD-bd_sf"/>
</dbReference>
<dbReference type="InterPro" id="IPR020946">
    <property type="entry name" value="Flavin_mOase-like"/>
</dbReference>
<evidence type="ECO:0000256" key="3">
    <source>
        <dbReference type="ARBA" id="ARBA00022827"/>
    </source>
</evidence>
<keyword evidence="4" id="KW-0521">NADP</keyword>
<dbReference type="Gene3D" id="3.50.50.60">
    <property type="entry name" value="FAD/NAD(P)-binding domain"/>
    <property type="match status" value="1"/>
</dbReference>
<name>A0A3B7MZC6_9BACT</name>
<accession>A0A3B7MZC6</accession>
<evidence type="ECO:0000313" key="7">
    <source>
        <dbReference type="Proteomes" id="UP000263900"/>
    </source>
</evidence>
<reference evidence="6 7" key="1">
    <citation type="submission" date="2018-09" db="EMBL/GenBank/DDBJ databases">
        <title>Genome sequencing of strain 6GH32-13.</title>
        <authorList>
            <person name="Weon H.-Y."/>
            <person name="Heo J."/>
            <person name="Kwon S.-W."/>
        </authorList>
    </citation>
    <scope>NUCLEOTIDE SEQUENCE [LARGE SCALE GENOMIC DNA]</scope>
    <source>
        <strain evidence="6 7">5GH32-13</strain>
    </source>
</reference>
<dbReference type="PRINTS" id="PR00370">
    <property type="entry name" value="FMOXYGENASE"/>
</dbReference>
<evidence type="ECO:0000256" key="5">
    <source>
        <dbReference type="ARBA" id="ARBA00023002"/>
    </source>
</evidence>
<dbReference type="Proteomes" id="UP000263900">
    <property type="component" value="Chromosome"/>
</dbReference>
<keyword evidence="3" id="KW-0274">FAD</keyword>
<dbReference type="EMBL" id="CP032157">
    <property type="protein sequence ID" value="AXY78450.1"/>
    <property type="molecule type" value="Genomic_DNA"/>
</dbReference>
<dbReference type="PIRSF" id="PIRSF000332">
    <property type="entry name" value="FMO"/>
    <property type="match status" value="1"/>
</dbReference>
<evidence type="ECO:0000256" key="1">
    <source>
        <dbReference type="ARBA" id="ARBA00009183"/>
    </source>
</evidence>
<keyword evidence="2" id="KW-0285">Flavoprotein</keyword>
<comment type="similarity">
    <text evidence="1">Belongs to the FMO family.</text>
</comment>
<evidence type="ECO:0000256" key="2">
    <source>
        <dbReference type="ARBA" id="ARBA00022630"/>
    </source>
</evidence>
<organism evidence="6 7">
    <name type="scientific">Paraflavitalea soli</name>
    <dbReference type="NCBI Taxonomy" id="2315862"/>
    <lineage>
        <taxon>Bacteria</taxon>
        <taxon>Pseudomonadati</taxon>
        <taxon>Bacteroidota</taxon>
        <taxon>Chitinophagia</taxon>
        <taxon>Chitinophagales</taxon>
        <taxon>Chitinophagaceae</taxon>
        <taxon>Paraflavitalea</taxon>
    </lineage>
</organism>
<dbReference type="InterPro" id="IPR050346">
    <property type="entry name" value="FMO-like"/>
</dbReference>
<evidence type="ECO:0000313" key="6">
    <source>
        <dbReference type="EMBL" id="AXY78450.1"/>
    </source>
</evidence>
<dbReference type="OrthoDB" id="9778740at2"/>
<proteinExistence type="inferred from homology"/>
<keyword evidence="5" id="KW-0560">Oxidoreductase</keyword>
<dbReference type="GO" id="GO:0004499">
    <property type="term" value="F:N,N-dimethylaniline monooxygenase activity"/>
    <property type="evidence" value="ECO:0007669"/>
    <property type="project" value="InterPro"/>
</dbReference>
<dbReference type="KEGG" id="pseg:D3H65_32655"/>
<sequence length="500" mass="56437">MKHVGIIGAGISGLATAKAFMEKGYRVTVLEKAADLGGVWEKSRSYVGVATQTTRDEYAFSDFPMPAHYPQWPSGAQVQAYLKDYAIKFHVLPHIWFSAQVNTLEFRQSVWEVQVTDLHDGSTQSLHFDFVAVCTGTFHKPYIPAFAGSESFVQAGGRILHSSEVKNESLLRDQRVAVVGFAKSATDVATLSAGISKSTTLLYRKAQWKVPRFFGNKVNMRYLLFSRLSEAFFNAPRKSIGQKLLHSVGRPLVWAQWRGLEALLKMQFKLKACGMVPEHRIEDQISCSLGVAPVGFYENIQSGRIKARKTEITRMEGKQIMLQDGESITADVLVCGTGFTQELPFLEESYRKLIIASNGSYRLFRNIIHPLVPQLGFVGFNSSLFTTLTSEIAANWLVRYMENQLSLPSVSAINEDMEYMLQWRQHSRPIASEFGGTCIAPFNYMHLDQLMKDMGLPVKLSRWPHEWLKPINPADYHKLLRGHKKEQAVKPVPQPGYQFF</sequence>
<dbReference type="InterPro" id="IPR000960">
    <property type="entry name" value="Flavin_mOase"/>
</dbReference>
<dbReference type="PANTHER" id="PTHR23023">
    <property type="entry name" value="DIMETHYLANILINE MONOOXYGENASE"/>
    <property type="match status" value="1"/>
</dbReference>